<accession>A0A0E9TLQ9</accession>
<evidence type="ECO:0000313" key="1">
    <source>
        <dbReference type="EMBL" id="JAH53770.1"/>
    </source>
</evidence>
<reference evidence="1" key="1">
    <citation type="submission" date="2014-11" db="EMBL/GenBank/DDBJ databases">
        <authorList>
            <person name="Amaro Gonzalez C."/>
        </authorList>
    </citation>
    <scope>NUCLEOTIDE SEQUENCE</scope>
</reference>
<reference evidence="1" key="2">
    <citation type="journal article" date="2015" name="Fish Shellfish Immunol.">
        <title>Early steps in the European eel (Anguilla anguilla)-Vibrio vulnificus interaction in the gills: Role of the RtxA13 toxin.</title>
        <authorList>
            <person name="Callol A."/>
            <person name="Pajuelo D."/>
            <person name="Ebbesson L."/>
            <person name="Teles M."/>
            <person name="MacKenzie S."/>
            <person name="Amaro C."/>
        </authorList>
    </citation>
    <scope>NUCLEOTIDE SEQUENCE</scope>
</reference>
<organism evidence="1">
    <name type="scientific">Anguilla anguilla</name>
    <name type="common">European freshwater eel</name>
    <name type="synonym">Muraena anguilla</name>
    <dbReference type="NCBI Taxonomy" id="7936"/>
    <lineage>
        <taxon>Eukaryota</taxon>
        <taxon>Metazoa</taxon>
        <taxon>Chordata</taxon>
        <taxon>Craniata</taxon>
        <taxon>Vertebrata</taxon>
        <taxon>Euteleostomi</taxon>
        <taxon>Actinopterygii</taxon>
        <taxon>Neopterygii</taxon>
        <taxon>Teleostei</taxon>
        <taxon>Anguilliformes</taxon>
        <taxon>Anguillidae</taxon>
        <taxon>Anguilla</taxon>
    </lineage>
</organism>
<proteinExistence type="predicted"/>
<protein>
    <submittedName>
        <fullName evidence="1">Uncharacterized protein</fullName>
    </submittedName>
</protein>
<dbReference type="EMBL" id="GBXM01054807">
    <property type="protein sequence ID" value="JAH53770.1"/>
    <property type="molecule type" value="Transcribed_RNA"/>
</dbReference>
<name>A0A0E9TLQ9_ANGAN</name>
<sequence length="13" mass="1347">MICLVCGTVASHI</sequence>